<evidence type="ECO:0000256" key="3">
    <source>
        <dbReference type="ARBA" id="ARBA00022853"/>
    </source>
</evidence>
<dbReference type="PANTHER" id="PTHR10880:SF48">
    <property type="entry name" value="MORTALITY FACTOR 4 LIKE 2"/>
    <property type="match status" value="1"/>
</dbReference>
<dbReference type="GO" id="GO:0005634">
    <property type="term" value="C:nucleus"/>
    <property type="evidence" value="ECO:0007669"/>
    <property type="project" value="UniProtKB-SubCell"/>
</dbReference>
<gene>
    <name evidence="11" type="ORF">V9T40_005163</name>
</gene>
<evidence type="ECO:0000256" key="5">
    <source>
        <dbReference type="ARBA" id="ARBA00023163"/>
    </source>
</evidence>
<evidence type="ECO:0008006" key="13">
    <source>
        <dbReference type="Google" id="ProtNLM"/>
    </source>
</evidence>
<organism evidence="11 12">
    <name type="scientific">Parthenolecanium corni</name>
    <dbReference type="NCBI Taxonomy" id="536013"/>
    <lineage>
        <taxon>Eukaryota</taxon>
        <taxon>Metazoa</taxon>
        <taxon>Ecdysozoa</taxon>
        <taxon>Arthropoda</taxon>
        <taxon>Hexapoda</taxon>
        <taxon>Insecta</taxon>
        <taxon>Pterygota</taxon>
        <taxon>Neoptera</taxon>
        <taxon>Paraneoptera</taxon>
        <taxon>Hemiptera</taxon>
        <taxon>Sternorrhyncha</taxon>
        <taxon>Coccoidea</taxon>
        <taxon>Coccidae</taxon>
        <taxon>Parthenolecanium</taxon>
    </lineage>
</organism>
<evidence type="ECO:0000256" key="4">
    <source>
        <dbReference type="ARBA" id="ARBA00023015"/>
    </source>
</evidence>
<dbReference type="SUPFAM" id="SSF54160">
    <property type="entry name" value="Chromo domain-like"/>
    <property type="match status" value="1"/>
</dbReference>
<reference evidence="11 12" key="1">
    <citation type="submission" date="2024-03" db="EMBL/GenBank/DDBJ databases">
        <title>Adaptation during the transition from Ophiocordyceps entomopathogen to insect associate is accompanied by gene loss and intensified selection.</title>
        <authorList>
            <person name="Ward C.M."/>
            <person name="Onetto C.A."/>
            <person name="Borneman A.R."/>
        </authorList>
    </citation>
    <scope>NUCLEOTIDE SEQUENCE [LARGE SCALE GENOMIC DNA]</scope>
    <source>
        <strain evidence="11">AWRI1</strain>
        <tissue evidence="11">Single Adult Female</tissue>
    </source>
</reference>
<dbReference type="AlphaFoldDB" id="A0AAN9TFU8"/>
<feature type="compositionally biased region" description="Low complexity" evidence="8">
    <location>
        <begin position="106"/>
        <end position="118"/>
    </location>
</feature>
<dbReference type="InterPro" id="IPR016197">
    <property type="entry name" value="Chromo-like_dom_sf"/>
</dbReference>
<evidence type="ECO:0000259" key="9">
    <source>
        <dbReference type="Pfam" id="PF05712"/>
    </source>
</evidence>
<evidence type="ECO:0000259" key="10">
    <source>
        <dbReference type="Pfam" id="PF22732"/>
    </source>
</evidence>
<dbReference type="InterPro" id="IPR008676">
    <property type="entry name" value="MRG"/>
</dbReference>
<dbReference type="GO" id="GO:0006325">
    <property type="term" value="P:chromatin organization"/>
    <property type="evidence" value="ECO:0007669"/>
    <property type="project" value="UniProtKB-KW"/>
</dbReference>
<dbReference type="PIRSF" id="PIRSF038133">
    <property type="entry name" value="HAT_Nua4_EAF3/MRG15"/>
    <property type="match status" value="1"/>
</dbReference>
<dbReference type="InterPro" id="IPR053820">
    <property type="entry name" value="MSL3_chromo-like"/>
</dbReference>
<keyword evidence="6" id="KW-0234">DNA repair</keyword>
<proteinExistence type="predicted"/>
<dbReference type="EMBL" id="JBBCAQ010000032">
    <property type="protein sequence ID" value="KAK7584200.1"/>
    <property type="molecule type" value="Genomic_DNA"/>
</dbReference>
<keyword evidence="3" id="KW-0156">Chromatin regulator</keyword>
<dbReference type="FunFam" id="1.10.274.30:FF:000001">
    <property type="entry name" value="Mortality factor 4-like protein 1"/>
    <property type="match status" value="1"/>
</dbReference>
<keyword evidence="4" id="KW-0805">Transcription regulation</keyword>
<dbReference type="PANTHER" id="PTHR10880">
    <property type="entry name" value="MORTALITY FACTOR 4-LIKE PROTEIN"/>
    <property type="match status" value="1"/>
</dbReference>
<comment type="subcellular location">
    <subcellularLocation>
        <location evidence="1">Nucleus</location>
    </subcellularLocation>
</comment>
<dbReference type="Gene3D" id="2.30.30.140">
    <property type="match status" value="1"/>
</dbReference>
<dbReference type="InterPro" id="IPR038217">
    <property type="entry name" value="MRG_C_sf"/>
</dbReference>
<accession>A0AAN9TFU8</accession>
<evidence type="ECO:0000256" key="6">
    <source>
        <dbReference type="ARBA" id="ARBA00023204"/>
    </source>
</evidence>
<comment type="caution">
    <text evidence="11">The sequence shown here is derived from an EMBL/GenBank/DDBJ whole genome shotgun (WGS) entry which is preliminary data.</text>
</comment>
<feature type="region of interest" description="Disordered" evidence="8">
    <location>
        <begin position="106"/>
        <end position="171"/>
    </location>
</feature>
<dbReference type="Pfam" id="PF22732">
    <property type="entry name" value="MSL3_chromo-like"/>
    <property type="match status" value="1"/>
</dbReference>
<dbReference type="Gene3D" id="1.10.274.30">
    <property type="entry name" value="MRG domain"/>
    <property type="match status" value="1"/>
</dbReference>
<keyword evidence="5" id="KW-0804">Transcription</keyword>
<evidence type="ECO:0000256" key="2">
    <source>
        <dbReference type="ARBA" id="ARBA00022763"/>
    </source>
</evidence>
<dbReference type="GO" id="GO:0006281">
    <property type="term" value="P:DNA repair"/>
    <property type="evidence" value="ECO:0007669"/>
    <property type="project" value="UniProtKB-KW"/>
</dbReference>
<dbReference type="GO" id="GO:0006355">
    <property type="term" value="P:regulation of DNA-templated transcription"/>
    <property type="evidence" value="ECO:0007669"/>
    <property type="project" value="InterPro"/>
</dbReference>
<dbReference type="Proteomes" id="UP001367676">
    <property type="component" value="Unassembled WGS sequence"/>
</dbReference>
<name>A0AAN9TFU8_9HEMI</name>
<keyword evidence="7" id="KW-0539">Nucleus</keyword>
<dbReference type="PROSITE" id="PS51640">
    <property type="entry name" value="MRG"/>
    <property type="match status" value="1"/>
</dbReference>
<evidence type="ECO:0000256" key="7">
    <source>
        <dbReference type="ARBA" id="ARBA00023242"/>
    </source>
</evidence>
<keyword evidence="2" id="KW-0227">DNA damage</keyword>
<protein>
    <recommendedName>
        <fullName evidence="13">MRG domain-containing protein</fullName>
    </recommendedName>
</protein>
<dbReference type="Pfam" id="PF05712">
    <property type="entry name" value="MRG"/>
    <property type="match status" value="1"/>
</dbReference>
<feature type="compositionally biased region" description="Polar residues" evidence="8">
    <location>
        <begin position="119"/>
        <end position="128"/>
    </location>
</feature>
<evidence type="ECO:0000256" key="8">
    <source>
        <dbReference type="SAM" id="MobiDB-lite"/>
    </source>
</evidence>
<evidence type="ECO:0000256" key="1">
    <source>
        <dbReference type="ARBA" id="ARBA00004123"/>
    </source>
</evidence>
<evidence type="ECO:0000313" key="12">
    <source>
        <dbReference type="Proteomes" id="UP001367676"/>
    </source>
</evidence>
<dbReference type="GO" id="GO:0035267">
    <property type="term" value="C:NuA4 histone acetyltransferase complex"/>
    <property type="evidence" value="ECO:0007669"/>
    <property type="project" value="TreeGrafter"/>
</dbReference>
<keyword evidence="12" id="KW-1185">Reference proteome</keyword>
<feature type="domain" description="MSL3 chromodomain-like" evidence="10">
    <location>
        <begin position="15"/>
        <end position="82"/>
    </location>
</feature>
<dbReference type="InterPro" id="IPR026541">
    <property type="entry name" value="MRG_dom"/>
</dbReference>
<sequence>MSAKEPDSQKNKPRFQEGERILCFHGPLIYEAKCLKVRKNAQGIHEYLVHYSRWSKNWDEWTTDLRILKYNEQNLTKQRELLKAHKDAKKIRCKALLAAASAGNIESVSSNGNNSESNTPTSKNSDGSPTDDDSRPSTPSIEEKIKTNGTESADADNENGNAASKKRKFGDDDFGVETEEHFIDKVEIEIRIPDELKPWLVDDWDSICRQKKLLNLPAKTTVDEIIDNYIKLKSSSKNNSTANRESAAVQTANGIKEYFNTTLGSQLLYKFERVQYFEILKKFPDKDMSSIYGAPHLLRLFVILGSLIVYTPISEKTVQILKTQLQDFLRYLQKNTSSLFCLQNYDYASAEYQRQAS</sequence>
<feature type="domain" description="MRG" evidence="9">
    <location>
        <begin position="173"/>
        <end position="346"/>
    </location>
</feature>
<evidence type="ECO:0000313" key="11">
    <source>
        <dbReference type="EMBL" id="KAK7584200.1"/>
    </source>
</evidence>